<accession>A0ABT5KSK1</accession>
<name>A0ABT5KSK1_9BURK</name>
<evidence type="ECO:0008006" key="4">
    <source>
        <dbReference type="Google" id="ProtNLM"/>
    </source>
</evidence>
<dbReference type="Proteomes" id="UP001219862">
    <property type="component" value="Unassembled WGS sequence"/>
</dbReference>
<organism evidence="2 3">
    <name type="scientific">Roseateles koreensis</name>
    <dbReference type="NCBI Taxonomy" id="2987526"/>
    <lineage>
        <taxon>Bacteria</taxon>
        <taxon>Pseudomonadati</taxon>
        <taxon>Pseudomonadota</taxon>
        <taxon>Betaproteobacteria</taxon>
        <taxon>Burkholderiales</taxon>
        <taxon>Sphaerotilaceae</taxon>
        <taxon>Roseateles</taxon>
    </lineage>
</organism>
<reference evidence="2 3" key="1">
    <citation type="submission" date="2022-10" db="EMBL/GenBank/DDBJ databases">
        <title>paucibacter sp. hw8 Genome sequencing.</title>
        <authorList>
            <person name="Park S."/>
        </authorList>
    </citation>
    <scope>NUCLEOTIDE SEQUENCE [LARGE SCALE GENOMIC DNA]</scope>
    <source>
        <strain evidence="3">hw8</strain>
    </source>
</reference>
<dbReference type="EMBL" id="JAQQXS010000007">
    <property type="protein sequence ID" value="MDC8785395.1"/>
    <property type="molecule type" value="Genomic_DNA"/>
</dbReference>
<evidence type="ECO:0000313" key="2">
    <source>
        <dbReference type="EMBL" id="MDC8785395.1"/>
    </source>
</evidence>
<dbReference type="RefSeq" id="WP_273596512.1">
    <property type="nucleotide sequence ID" value="NZ_JAQQXS010000007.1"/>
</dbReference>
<sequence length="214" mass="22384">MSAKNPPPGNPDRPASMLPMLPQDADGGLAARVSAALLDLVATRPSSQRSASAQPSDAARAAQGVVEQAARKAALAAGSLALPPGAIGWLTVLPELLTVWRIQRQAVADIAAIYGRSADLGREQMLYCLFRHTAAQAVRDLAVRMGERVVIQPATAGMLKIISSKIGVSLSESLLRKSISRWIPLAGAAAVGAYAFYDTQRVVSTAISLFEGDA</sequence>
<evidence type="ECO:0000256" key="1">
    <source>
        <dbReference type="SAM" id="MobiDB-lite"/>
    </source>
</evidence>
<evidence type="ECO:0000313" key="3">
    <source>
        <dbReference type="Proteomes" id="UP001219862"/>
    </source>
</evidence>
<protein>
    <recommendedName>
        <fullName evidence="4">EcsC family protein</fullName>
    </recommendedName>
</protein>
<feature type="region of interest" description="Disordered" evidence="1">
    <location>
        <begin position="1"/>
        <end position="23"/>
    </location>
</feature>
<keyword evidence="3" id="KW-1185">Reference proteome</keyword>
<gene>
    <name evidence="2" type="ORF">PRZ01_09355</name>
</gene>
<proteinExistence type="predicted"/>
<feature type="compositionally biased region" description="Pro residues" evidence="1">
    <location>
        <begin position="1"/>
        <end position="11"/>
    </location>
</feature>
<comment type="caution">
    <text evidence="2">The sequence shown here is derived from an EMBL/GenBank/DDBJ whole genome shotgun (WGS) entry which is preliminary data.</text>
</comment>